<proteinExistence type="predicted"/>
<protein>
    <recommendedName>
        <fullName evidence="5">TonB-dependent receptor-like beta-barrel domain-containing protein</fullName>
    </recommendedName>
</protein>
<organism evidence="4">
    <name type="scientific">marine metagenome</name>
    <dbReference type="NCBI Taxonomy" id="408172"/>
    <lineage>
        <taxon>unclassified sequences</taxon>
        <taxon>metagenomes</taxon>
        <taxon>ecological metagenomes</taxon>
    </lineage>
</organism>
<evidence type="ECO:0000256" key="2">
    <source>
        <dbReference type="ARBA" id="ARBA00023136"/>
    </source>
</evidence>
<evidence type="ECO:0008006" key="5">
    <source>
        <dbReference type="Google" id="ProtNLM"/>
    </source>
</evidence>
<dbReference type="GO" id="GO:0009279">
    <property type="term" value="C:cell outer membrane"/>
    <property type="evidence" value="ECO:0007669"/>
    <property type="project" value="UniProtKB-SubCell"/>
</dbReference>
<feature type="non-terminal residue" evidence="4">
    <location>
        <position position="1"/>
    </location>
</feature>
<keyword evidence="2" id="KW-0472">Membrane</keyword>
<evidence type="ECO:0000313" key="4">
    <source>
        <dbReference type="EMBL" id="SVC53955.1"/>
    </source>
</evidence>
<feature type="non-terminal residue" evidence="4">
    <location>
        <position position="376"/>
    </location>
</feature>
<dbReference type="SUPFAM" id="SSF56935">
    <property type="entry name" value="Porins"/>
    <property type="match status" value="1"/>
</dbReference>
<sequence length="376" mass="42068">ALLNDKLNISLTSYKQKTEDAILYVPAAPTTGYAYELQNAATIENEGLEILLRADLLETSKHSFYTEINYSHNNNIVTSLAGSENISIGGFAGAAAYAIEGKPYGVLRGNDWLFDNNRFWYDKDGDAYWDPNESIDIINLVNEGHELSADEIILLPSNPNFGNYLLDENWFPQMNPEETIIGDPNPDWMGSIRFSYKFKSTLRLSALFDIKYGGDIWNGTKGALYYFGAHEETTTQTKIRYFQTATDNVTGFKTWYGGQDVGTMTVAYTDIISSDSLIFRGYLDNFSIYSNDDCKNPNIACTVAVTEEAYYSGPFSGFTGPASQFIEDGSYMKLREISLSYLYAGKLAQTFGVQSLDFSITMRNIFTLTKYSGIDP</sequence>
<evidence type="ECO:0000256" key="1">
    <source>
        <dbReference type="ARBA" id="ARBA00004442"/>
    </source>
</evidence>
<dbReference type="Gene3D" id="2.40.170.20">
    <property type="entry name" value="TonB-dependent receptor, beta-barrel domain"/>
    <property type="match status" value="1"/>
</dbReference>
<dbReference type="AlphaFoldDB" id="A0A382N0R1"/>
<evidence type="ECO:0000256" key="3">
    <source>
        <dbReference type="ARBA" id="ARBA00023237"/>
    </source>
</evidence>
<comment type="subcellular location">
    <subcellularLocation>
        <location evidence="1">Cell outer membrane</location>
    </subcellularLocation>
</comment>
<accession>A0A382N0R1</accession>
<keyword evidence="3" id="KW-0998">Cell outer membrane</keyword>
<reference evidence="4" key="1">
    <citation type="submission" date="2018-05" db="EMBL/GenBank/DDBJ databases">
        <authorList>
            <person name="Lanie J.A."/>
            <person name="Ng W.-L."/>
            <person name="Kazmierczak K.M."/>
            <person name="Andrzejewski T.M."/>
            <person name="Davidsen T.M."/>
            <person name="Wayne K.J."/>
            <person name="Tettelin H."/>
            <person name="Glass J.I."/>
            <person name="Rusch D."/>
            <person name="Podicherti R."/>
            <person name="Tsui H.-C.T."/>
            <person name="Winkler M.E."/>
        </authorList>
    </citation>
    <scope>NUCLEOTIDE SEQUENCE</scope>
</reference>
<gene>
    <name evidence="4" type="ORF">METZ01_LOCUS306809</name>
</gene>
<dbReference type="EMBL" id="UINC01096783">
    <property type="protein sequence ID" value="SVC53955.1"/>
    <property type="molecule type" value="Genomic_DNA"/>
</dbReference>
<name>A0A382N0R1_9ZZZZ</name>
<dbReference type="InterPro" id="IPR036942">
    <property type="entry name" value="Beta-barrel_TonB_sf"/>
</dbReference>